<feature type="transmembrane region" description="Helical" evidence="7">
    <location>
        <begin position="431"/>
        <end position="454"/>
    </location>
</feature>
<feature type="transmembrane region" description="Helical" evidence="7">
    <location>
        <begin position="152"/>
        <end position="172"/>
    </location>
</feature>
<feature type="transmembrane region" description="Helical" evidence="7">
    <location>
        <begin position="205"/>
        <end position="224"/>
    </location>
</feature>
<keyword evidence="5 7" id="KW-1133">Transmembrane helix</keyword>
<feature type="transmembrane region" description="Helical" evidence="7">
    <location>
        <begin position="371"/>
        <end position="391"/>
    </location>
</feature>
<dbReference type="Proteomes" id="UP000464624">
    <property type="component" value="Chromosome"/>
</dbReference>
<feature type="transmembrane region" description="Helical" evidence="7">
    <location>
        <begin position="315"/>
        <end position="336"/>
    </location>
</feature>
<keyword evidence="4 7" id="KW-0812">Transmembrane</keyword>
<gene>
    <name evidence="9" type="primary">eccD4</name>
    <name evidence="9" type="ORF">MYXE_38990</name>
</gene>
<dbReference type="Pfam" id="PF08817">
    <property type="entry name" value="YukD"/>
    <property type="match status" value="1"/>
</dbReference>
<evidence type="ECO:0000256" key="1">
    <source>
        <dbReference type="ARBA" id="ARBA00004651"/>
    </source>
</evidence>
<evidence type="ECO:0000256" key="4">
    <source>
        <dbReference type="ARBA" id="ARBA00022692"/>
    </source>
</evidence>
<dbReference type="KEGG" id="mxe:MYXE_38990"/>
<feature type="transmembrane region" description="Helical" evidence="7">
    <location>
        <begin position="397"/>
        <end position="419"/>
    </location>
</feature>
<dbReference type="EMBL" id="AP022314">
    <property type="protein sequence ID" value="BBU24109.1"/>
    <property type="molecule type" value="Genomic_DNA"/>
</dbReference>
<evidence type="ECO:0000256" key="3">
    <source>
        <dbReference type="ARBA" id="ARBA00022475"/>
    </source>
</evidence>
<dbReference type="InterPro" id="IPR006707">
    <property type="entry name" value="T7SS_EccD"/>
</dbReference>
<feature type="transmembrane region" description="Helical" evidence="7">
    <location>
        <begin position="342"/>
        <end position="359"/>
    </location>
</feature>
<dbReference type="AlphaFoldDB" id="A0AAD1H2R7"/>
<organism evidence="9 10">
    <name type="scientific">Mycobacterium xenopi</name>
    <dbReference type="NCBI Taxonomy" id="1789"/>
    <lineage>
        <taxon>Bacteria</taxon>
        <taxon>Bacillati</taxon>
        <taxon>Actinomycetota</taxon>
        <taxon>Actinomycetes</taxon>
        <taxon>Mycobacteriales</taxon>
        <taxon>Mycobacteriaceae</taxon>
        <taxon>Mycobacterium</taxon>
    </lineage>
</organism>
<comment type="similarity">
    <text evidence="2">Belongs to the EccD/Snm4 family.</text>
</comment>
<proteinExistence type="inferred from homology"/>
<dbReference type="Gene3D" id="3.10.20.90">
    <property type="entry name" value="Phosphatidylinositol 3-kinase Catalytic Subunit, Chain A, domain 1"/>
    <property type="match status" value="1"/>
</dbReference>
<reference evidence="9 10" key="1">
    <citation type="submission" date="2019-12" db="EMBL/GenBank/DDBJ databases">
        <title>Complete genome sequence of Mycolicibacterium xenopi str. JCM15661T.</title>
        <authorList>
            <person name="Yoshida M."/>
            <person name="Fukano H."/>
            <person name="Asakura T."/>
            <person name="Hoshino Y."/>
        </authorList>
    </citation>
    <scope>NUCLEOTIDE SEQUENCE [LARGE SCALE GENOMIC DNA]</scope>
    <source>
        <strain evidence="9 10">JCM 15661T</strain>
    </source>
</reference>
<evidence type="ECO:0000256" key="6">
    <source>
        <dbReference type="ARBA" id="ARBA00023136"/>
    </source>
</evidence>
<evidence type="ECO:0000313" key="10">
    <source>
        <dbReference type="Proteomes" id="UP000464624"/>
    </source>
</evidence>
<feature type="transmembrane region" description="Helical" evidence="7">
    <location>
        <begin position="179"/>
        <end position="199"/>
    </location>
</feature>
<keyword evidence="6 7" id="KW-0472">Membrane</keyword>
<protein>
    <submittedName>
        <fullName evidence="9">ESX-4 secretion system protein eccD4</fullName>
    </submittedName>
</protein>
<evidence type="ECO:0000256" key="7">
    <source>
        <dbReference type="SAM" id="Phobius"/>
    </source>
</evidence>
<dbReference type="Pfam" id="PF19053">
    <property type="entry name" value="EccD"/>
    <property type="match status" value="1"/>
</dbReference>
<evidence type="ECO:0000256" key="5">
    <source>
        <dbReference type="ARBA" id="ARBA00022989"/>
    </source>
</evidence>
<dbReference type="RefSeq" id="WP_232061652.1">
    <property type="nucleotide sequence ID" value="NZ_AP022314.1"/>
</dbReference>
<feature type="transmembrane region" description="Helical" evidence="7">
    <location>
        <begin position="231"/>
        <end position="253"/>
    </location>
</feature>
<accession>A0AAD1H2R7</accession>
<keyword evidence="3" id="KW-1003">Cell membrane</keyword>
<evidence type="ECO:0000313" key="9">
    <source>
        <dbReference type="EMBL" id="BBU24109.1"/>
    </source>
</evidence>
<feature type="transmembrane region" description="Helical" evidence="7">
    <location>
        <begin position="259"/>
        <end position="276"/>
    </location>
</feature>
<feature type="domain" description="EccD-like transmembrane" evidence="8">
    <location>
        <begin position="126"/>
        <end position="457"/>
    </location>
</feature>
<evidence type="ECO:0000256" key="2">
    <source>
        <dbReference type="ARBA" id="ARBA00006162"/>
    </source>
</evidence>
<dbReference type="PIRSF" id="PIRSF017804">
    <property type="entry name" value="Secretion_EccD1"/>
    <property type="match status" value="1"/>
</dbReference>
<dbReference type="InterPro" id="IPR044049">
    <property type="entry name" value="EccD_transm"/>
</dbReference>
<dbReference type="InterPro" id="IPR024962">
    <property type="entry name" value="YukD-like"/>
</dbReference>
<comment type="subcellular location">
    <subcellularLocation>
        <location evidence="1">Cell membrane</location>
        <topology evidence="1">Multi-pass membrane protein</topology>
    </subcellularLocation>
</comment>
<evidence type="ECO:0000259" key="8">
    <source>
        <dbReference type="Pfam" id="PF19053"/>
    </source>
</evidence>
<feature type="transmembrane region" description="Helical" evidence="7">
    <location>
        <begin position="120"/>
        <end position="140"/>
    </location>
</feature>
<dbReference type="GO" id="GO:0005886">
    <property type="term" value="C:plasma membrane"/>
    <property type="evidence" value="ECO:0007669"/>
    <property type="project" value="UniProtKB-SubCell"/>
</dbReference>
<sequence length="460" mass="45812">MSEASLCRVSVHLDGVNVDLALPAAQPIATLIPPIVDMVGASDDGHSPTTAVRYQLSRVGGPVMSSSKTLAQCGIRDGTVLVLTRSAAELPPPRFDDAAQAAACTLTEAARSWTRQASRLSAALTAGWLAGIGALALVHTALTTDDAQRSRIAAGVAALVGCAALLAAAIASRVYRDRIAALTLGLISTGFAAAAGLLAVPSGPAAPNLLLAAAAAAAAAGLALRLTGCGIVTFTAAACCAVSCAVAALAGVITAAPRPAIAAAFAVASLALLELSPRLSIAVTGLSPRLPAHDDDGASGAAPDRLSDRAIRANGWLTSLVAALSVSAATGAVIAVHDVGEMPVARIAFAALTAAVLLSRARSDVDLVRTLILVVNGIAALTAAFVAAAAAAPRLGWITATTAMLIAAALYLGFVAPSVTVSPVARRSVEVVEHLTLTAIVPLACWLCGLYSAVRGLSLP</sequence>
<dbReference type="NCBIfam" id="TIGR03920">
    <property type="entry name" value="T7SS_EccD"/>
    <property type="match status" value="1"/>
</dbReference>
<name>A0AAD1H2R7_MYCXE</name>